<feature type="region of interest" description="Disordered" evidence="1">
    <location>
        <begin position="194"/>
        <end position="226"/>
    </location>
</feature>
<name>A0A1W5D6Y1_9LECA</name>
<accession>A0A1W5D6Y1</accession>
<sequence>MLYGFRPSEALDLLLQHSKPANLSNLTTAKAKGTPASNAYPTKTVTESRAATQARRNLMMTMTSYRPSLIDAQDAMAWAAMQAKHYYNMNHQPRFFQTVKTEDELQLMHNLVAEYSNFENIETHMSASSTAEGLNNKSDGRILTGAASALSNYLLSLLCDNPSVTQIICLIRAASLTAAHKHVNKSLLQRKKAHLQNPPLPNSLPPHPSPRPPPRPPPAAYSDLAT</sequence>
<reference evidence="3" key="1">
    <citation type="submission" date="2017-03" db="EMBL/GenBank/DDBJ databases">
        <authorList>
            <person name="Sharma R."/>
            <person name="Thines M."/>
        </authorList>
    </citation>
    <scope>NUCLEOTIDE SEQUENCE [LARGE SCALE GENOMIC DNA]</scope>
</reference>
<evidence type="ECO:0000256" key="1">
    <source>
        <dbReference type="SAM" id="MobiDB-lite"/>
    </source>
</evidence>
<keyword evidence="3" id="KW-1185">Reference proteome</keyword>
<evidence type="ECO:0000313" key="3">
    <source>
        <dbReference type="Proteomes" id="UP000192927"/>
    </source>
</evidence>
<protein>
    <submittedName>
        <fullName evidence="2">Uncharacterized protein</fullName>
    </submittedName>
</protein>
<proteinExistence type="predicted"/>
<organism evidence="2 3">
    <name type="scientific">Lasallia pustulata</name>
    <dbReference type="NCBI Taxonomy" id="136370"/>
    <lineage>
        <taxon>Eukaryota</taxon>
        <taxon>Fungi</taxon>
        <taxon>Dikarya</taxon>
        <taxon>Ascomycota</taxon>
        <taxon>Pezizomycotina</taxon>
        <taxon>Lecanoromycetes</taxon>
        <taxon>OSLEUM clade</taxon>
        <taxon>Umbilicariomycetidae</taxon>
        <taxon>Umbilicariales</taxon>
        <taxon>Umbilicariaceae</taxon>
        <taxon>Lasallia</taxon>
    </lineage>
</organism>
<evidence type="ECO:0000313" key="2">
    <source>
        <dbReference type="EMBL" id="SLM38815.1"/>
    </source>
</evidence>
<dbReference type="Proteomes" id="UP000192927">
    <property type="component" value="Unassembled WGS sequence"/>
</dbReference>
<dbReference type="EMBL" id="FWEW01002985">
    <property type="protein sequence ID" value="SLM38815.1"/>
    <property type="molecule type" value="Genomic_DNA"/>
</dbReference>
<feature type="compositionally biased region" description="Pro residues" evidence="1">
    <location>
        <begin position="198"/>
        <end position="219"/>
    </location>
</feature>
<dbReference type="AlphaFoldDB" id="A0A1W5D6Y1"/>